<comment type="caution">
    <text evidence="2">The sequence shown here is derived from an EMBL/GenBank/DDBJ whole genome shotgun (WGS) entry which is preliminary data.</text>
</comment>
<dbReference type="Proteomes" id="UP000605201">
    <property type="component" value="Unassembled WGS sequence"/>
</dbReference>
<dbReference type="PANTHER" id="PTHR35024">
    <property type="entry name" value="HYPOTHETICAL CYTOSOLIC PROTEIN"/>
    <property type="match status" value="1"/>
</dbReference>
<dbReference type="InterPro" id="IPR007607">
    <property type="entry name" value="BacA/B"/>
</dbReference>
<sequence>KMGIFTKSGRSSANSSNTTIIAAGTKIRGELQVGCRMYVDGEFSGPIDSTSIITVGKNGYIEGDVAAEKLIIAGGFSGTADCGEIRILAGGRVAGRITCKTLMIERGGIFNGQNRTKKLPIEISDRSQIETPIRAINNTSDNVTCFSESSKVVKSGS</sequence>
<organism evidence="2 3">
    <name type="scientific">Candidatus Desulfatibia vada</name>
    <dbReference type="NCBI Taxonomy" id="2841696"/>
    <lineage>
        <taxon>Bacteria</taxon>
        <taxon>Pseudomonadati</taxon>
        <taxon>Thermodesulfobacteriota</taxon>
        <taxon>Desulfobacteria</taxon>
        <taxon>Desulfobacterales</taxon>
        <taxon>Desulfobacterales incertae sedis</taxon>
        <taxon>Candidatus Desulfatibia</taxon>
    </lineage>
</organism>
<evidence type="ECO:0000256" key="1">
    <source>
        <dbReference type="ARBA" id="ARBA00044755"/>
    </source>
</evidence>
<dbReference type="Pfam" id="PF04519">
    <property type="entry name" value="Bactofilin"/>
    <property type="match status" value="1"/>
</dbReference>
<dbReference type="EMBL" id="JACNIG010000175">
    <property type="protein sequence ID" value="MBC8431782.1"/>
    <property type="molecule type" value="Genomic_DNA"/>
</dbReference>
<dbReference type="AlphaFoldDB" id="A0A8J6TRB9"/>
<gene>
    <name evidence="2" type="ORF">H8D96_07655</name>
</gene>
<feature type="non-terminal residue" evidence="2">
    <location>
        <position position="1"/>
    </location>
</feature>
<evidence type="ECO:0000313" key="2">
    <source>
        <dbReference type="EMBL" id="MBC8431782.1"/>
    </source>
</evidence>
<name>A0A8J6TRB9_9BACT</name>
<accession>A0A8J6TRB9</accession>
<dbReference type="PANTHER" id="PTHR35024:SF4">
    <property type="entry name" value="POLYMER-FORMING CYTOSKELETAL PROTEIN"/>
    <property type="match status" value="1"/>
</dbReference>
<reference evidence="2 3" key="1">
    <citation type="submission" date="2020-08" db="EMBL/GenBank/DDBJ databases">
        <title>Bridging the membrane lipid divide: bacteria of the FCB group superphylum have the potential to synthesize archaeal ether lipids.</title>
        <authorList>
            <person name="Villanueva L."/>
            <person name="Von Meijenfeldt F.A.B."/>
            <person name="Westbye A.B."/>
            <person name="Yadav S."/>
            <person name="Hopmans E.C."/>
            <person name="Dutilh B.E."/>
            <person name="Sinninghe Damste J.S."/>
        </authorList>
    </citation>
    <scope>NUCLEOTIDE SEQUENCE [LARGE SCALE GENOMIC DNA]</scope>
    <source>
        <strain evidence="2">NIOZ-UU17</strain>
    </source>
</reference>
<comment type="similarity">
    <text evidence="1">Belongs to the bactofilin family.</text>
</comment>
<protein>
    <submittedName>
        <fullName evidence="2">Polymer-forming cytoskeletal protein</fullName>
    </submittedName>
</protein>
<proteinExistence type="inferred from homology"/>
<evidence type="ECO:0000313" key="3">
    <source>
        <dbReference type="Proteomes" id="UP000605201"/>
    </source>
</evidence>